<dbReference type="OrthoDB" id="9800503at2"/>
<accession>E0UM44</accession>
<sequence>MKITNIHQAKTHLSQLIEAVLQGEEVVIAKAGEPLVRLIPYTPSIPTRTPGFWQGQVKMSPDFDQTPEDVISVFNDDTQL</sequence>
<organism evidence="3 4">
    <name type="scientific">Gloeothece verrucosa (strain PCC 7822)</name>
    <name type="common">Cyanothece sp. (strain PCC 7822)</name>
    <dbReference type="NCBI Taxonomy" id="497965"/>
    <lineage>
        <taxon>Bacteria</taxon>
        <taxon>Bacillati</taxon>
        <taxon>Cyanobacteriota</taxon>
        <taxon>Cyanophyceae</taxon>
        <taxon>Oscillatoriophycideae</taxon>
        <taxon>Chroococcales</taxon>
        <taxon>Aphanothecaceae</taxon>
        <taxon>Gloeothece</taxon>
        <taxon>Gloeothece verrucosa</taxon>
    </lineage>
</organism>
<proteinExistence type="inferred from homology"/>
<reference evidence="4" key="1">
    <citation type="journal article" date="2011" name="MBio">
        <title>Novel metabolic attributes of the genus Cyanothece, comprising a group of unicellular nitrogen-fixing Cyanobacteria.</title>
        <authorList>
            <person name="Bandyopadhyay A."/>
            <person name="Elvitigala T."/>
            <person name="Welsh E."/>
            <person name="Stockel J."/>
            <person name="Liberton M."/>
            <person name="Min H."/>
            <person name="Sherman L.A."/>
            <person name="Pakrasi H.B."/>
        </authorList>
    </citation>
    <scope>NUCLEOTIDE SEQUENCE [LARGE SCALE GENOMIC DNA]</scope>
    <source>
        <strain evidence="4">PCC 7822</strain>
        <plasmid evidence="4">Cy782202</plasmid>
    </source>
</reference>
<protein>
    <recommendedName>
        <fullName evidence="2">Antitoxin</fullName>
    </recommendedName>
</protein>
<dbReference type="HOGENOM" id="CLU_163140_3_1_3"/>
<keyword evidence="4" id="KW-1185">Reference proteome</keyword>
<evidence type="ECO:0000256" key="2">
    <source>
        <dbReference type="RuleBase" id="RU362080"/>
    </source>
</evidence>
<keyword evidence="3" id="KW-0614">Plasmid</keyword>
<evidence type="ECO:0000313" key="4">
    <source>
        <dbReference type="Proteomes" id="UP000008206"/>
    </source>
</evidence>
<dbReference type="RefSeq" id="WP_013334773.1">
    <property type="nucleotide sequence ID" value="NC_014534.1"/>
</dbReference>
<dbReference type="Pfam" id="PF02604">
    <property type="entry name" value="PhdYeFM_antitox"/>
    <property type="match status" value="1"/>
</dbReference>
<dbReference type="NCBIfam" id="TIGR01552">
    <property type="entry name" value="phd_fam"/>
    <property type="match status" value="1"/>
</dbReference>
<comment type="function">
    <text evidence="2">Antitoxin component of a type II toxin-antitoxin (TA) system.</text>
</comment>
<dbReference type="Gene3D" id="3.40.1620.10">
    <property type="entry name" value="YefM-like domain"/>
    <property type="match status" value="1"/>
</dbReference>
<dbReference type="InterPro" id="IPR036165">
    <property type="entry name" value="YefM-like_sf"/>
</dbReference>
<evidence type="ECO:0000313" key="3">
    <source>
        <dbReference type="EMBL" id="ADN18024.1"/>
    </source>
</evidence>
<evidence type="ECO:0000256" key="1">
    <source>
        <dbReference type="ARBA" id="ARBA00009981"/>
    </source>
</evidence>
<dbReference type="EMBL" id="CP002200">
    <property type="protein sequence ID" value="ADN18024.1"/>
    <property type="molecule type" value="Genomic_DNA"/>
</dbReference>
<comment type="similarity">
    <text evidence="1 2">Belongs to the phD/YefM antitoxin family.</text>
</comment>
<dbReference type="KEGG" id="cyj:Cyan7822_6217"/>
<geneLocation type="plasmid" evidence="3 4">
    <name>Cy782202</name>
</geneLocation>
<dbReference type="AlphaFoldDB" id="E0UM44"/>
<dbReference type="InterPro" id="IPR006442">
    <property type="entry name" value="Antitoxin_Phd/YefM"/>
</dbReference>
<dbReference type="SUPFAM" id="SSF143120">
    <property type="entry name" value="YefM-like"/>
    <property type="match status" value="1"/>
</dbReference>
<dbReference type="Proteomes" id="UP000008206">
    <property type="component" value="Plasmid Cy782202"/>
</dbReference>
<name>E0UM44_GLOV7</name>
<gene>
    <name evidence="3" type="ordered locus">Cyan7822_6217</name>
</gene>